<feature type="compositionally biased region" description="Polar residues" evidence="1">
    <location>
        <begin position="143"/>
        <end position="155"/>
    </location>
</feature>
<gene>
    <name evidence="2" type="ORF">AGERDE_LOCUS11248</name>
</gene>
<comment type="caution">
    <text evidence="2">The sequence shown here is derived from an EMBL/GenBank/DDBJ whole genome shotgun (WGS) entry which is preliminary data.</text>
</comment>
<dbReference type="EMBL" id="CAJVPL010004412">
    <property type="protein sequence ID" value="CAG8647215.1"/>
    <property type="molecule type" value="Genomic_DNA"/>
</dbReference>
<accession>A0A9N9DTP4</accession>
<protein>
    <submittedName>
        <fullName evidence="2">766_t:CDS:1</fullName>
    </submittedName>
</protein>
<feature type="non-terminal residue" evidence="2">
    <location>
        <position position="227"/>
    </location>
</feature>
<feature type="compositionally biased region" description="Basic and acidic residues" evidence="1">
    <location>
        <begin position="159"/>
        <end position="168"/>
    </location>
</feature>
<keyword evidence="3" id="KW-1185">Reference proteome</keyword>
<evidence type="ECO:0000313" key="2">
    <source>
        <dbReference type="EMBL" id="CAG8647215.1"/>
    </source>
</evidence>
<evidence type="ECO:0000313" key="3">
    <source>
        <dbReference type="Proteomes" id="UP000789831"/>
    </source>
</evidence>
<name>A0A9N9DTP4_9GLOM</name>
<feature type="compositionally biased region" description="Basic and acidic residues" evidence="1">
    <location>
        <begin position="214"/>
        <end position="227"/>
    </location>
</feature>
<evidence type="ECO:0000256" key="1">
    <source>
        <dbReference type="SAM" id="MobiDB-lite"/>
    </source>
</evidence>
<feature type="region of interest" description="Disordered" evidence="1">
    <location>
        <begin position="127"/>
        <end position="227"/>
    </location>
</feature>
<organism evidence="2 3">
    <name type="scientific">Ambispora gerdemannii</name>
    <dbReference type="NCBI Taxonomy" id="144530"/>
    <lineage>
        <taxon>Eukaryota</taxon>
        <taxon>Fungi</taxon>
        <taxon>Fungi incertae sedis</taxon>
        <taxon>Mucoromycota</taxon>
        <taxon>Glomeromycotina</taxon>
        <taxon>Glomeromycetes</taxon>
        <taxon>Archaeosporales</taxon>
        <taxon>Ambisporaceae</taxon>
        <taxon>Ambispora</taxon>
    </lineage>
</organism>
<sequence length="227" mass="26803">MNEVYTFTGELINNHLEQHLPGEERNSPLQPYCPLCYSPFQEHTLPFCRFWLWIETTGAKSYNRISQQTFQELVDYDYGEVHLIIIHQRIIHLLNTVLFGKYLVVNDQIQLINFAYERFVGIHTNEQNNFDNEDPEENNSNEYYSKTNDAGTQTEGSDEERRSERSIKDGNLIDFFSPENPHTDDKEEIIYIEEIIINKDSDTSQTDEEQDNEPEQRESPSHEQENM</sequence>
<dbReference type="Proteomes" id="UP000789831">
    <property type="component" value="Unassembled WGS sequence"/>
</dbReference>
<reference evidence="2" key="1">
    <citation type="submission" date="2021-06" db="EMBL/GenBank/DDBJ databases">
        <authorList>
            <person name="Kallberg Y."/>
            <person name="Tangrot J."/>
            <person name="Rosling A."/>
        </authorList>
    </citation>
    <scope>NUCLEOTIDE SEQUENCE</scope>
    <source>
        <strain evidence="2">MT106</strain>
    </source>
</reference>
<proteinExistence type="predicted"/>
<dbReference type="AlphaFoldDB" id="A0A9N9DTP4"/>